<dbReference type="SUPFAM" id="SSF141571">
    <property type="entry name" value="Pentapeptide repeat-like"/>
    <property type="match status" value="1"/>
</dbReference>
<dbReference type="Proteomes" id="UP000199207">
    <property type="component" value="Unassembled WGS sequence"/>
</dbReference>
<dbReference type="Gene3D" id="2.160.20.80">
    <property type="entry name" value="E3 ubiquitin-protein ligase SopA"/>
    <property type="match status" value="1"/>
</dbReference>
<dbReference type="EMBL" id="FOLM01000012">
    <property type="protein sequence ID" value="SFD26436.1"/>
    <property type="molecule type" value="Genomic_DNA"/>
</dbReference>
<evidence type="ECO:0000256" key="1">
    <source>
        <dbReference type="SAM" id="MobiDB-lite"/>
    </source>
</evidence>
<protein>
    <submittedName>
        <fullName evidence="3">Pentapeptide repeat-containing protein</fullName>
    </submittedName>
</protein>
<sequence>MTIRRVALGAGVVLLVATVVLAFGPLPGLLLDRTAGAAELEPGERISAESDLRGALLQAVGGLLLVAGAVTAWRQMLIGREQHTLSRRVAVTDAFARAVEQLADDKAVAPRLGGVYSLDRIAEDDPAERARVAEILAAFVREGAAGESAPLPRDVAAALAVLTRQDWPDGADLAGARLADVRLRGARLVRARLDGADLRGADLTCAVLTGARLDGADLRRADLSGAVLRGADLRGALLSGGRADDATRWPEGFAPGEHGLVVRPATDPVQERSGPGPAP</sequence>
<keyword evidence="2" id="KW-0812">Transmembrane</keyword>
<evidence type="ECO:0000256" key="2">
    <source>
        <dbReference type="SAM" id="Phobius"/>
    </source>
</evidence>
<dbReference type="RefSeq" id="WP_245834326.1">
    <property type="nucleotide sequence ID" value="NZ_FOLM01000012.1"/>
</dbReference>
<dbReference type="PANTHER" id="PTHR14136:SF17">
    <property type="entry name" value="BTB_POZ DOMAIN-CONTAINING PROTEIN KCTD9"/>
    <property type="match status" value="1"/>
</dbReference>
<name>A0A1I1QWH2_9ACTN</name>
<gene>
    <name evidence="3" type="ORF">SAMN05421773_11246</name>
</gene>
<dbReference type="InterPro" id="IPR051082">
    <property type="entry name" value="Pentapeptide-BTB/POZ_domain"/>
</dbReference>
<dbReference type="InterPro" id="IPR001646">
    <property type="entry name" value="5peptide_repeat"/>
</dbReference>
<keyword evidence="4" id="KW-1185">Reference proteome</keyword>
<feature type="region of interest" description="Disordered" evidence="1">
    <location>
        <begin position="248"/>
        <end position="279"/>
    </location>
</feature>
<proteinExistence type="predicted"/>
<accession>A0A1I1QWH2</accession>
<evidence type="ECO:0000313" key="3">
    <source>
        <dbReference type="EMBL" id="SFD26436.1"/>
    </source>
</evidence>
<dbReference type="PANTHER" id="PTHR14136">
    <property type="entry name" value="BTB_POZ DOMAIN-CONTAINING PROTEIN KCTD9"/>
    <property type="match status" value="1"/>
</dbReference>
<organism evidence="3 4">
    <name type="scientific">Streptomyces aidingensis</name>
    <dbReference type="NCBI Taxonomy" id="910347"/>
    <lineage>
        <taxon>Bacteria</taxon>
        <taxon>Bacillati</taxon>
        <taxon>Actinomycetota</taxon>
        <taxon>Actinomycetes</taxon>
        <taxon>Kitasatosporales</taxon>
        <taxon>Streptomycetaceae</taxon>
        <taxon>Streptomyces</taxon>
    </lineage>
</organism>
<dbReference type="AlphaFoldDB" id="A0A1I1QWH2"/>
<reference evidence="3 4" key="1">
    <citation type="submission" date="2016-10" db="EMBL/GenBank/DDBJ databases">
        <authorList>
            <person name="de Groot N.N."/>
        </authorList>
    </citation>
    <scope>NUCLEOTIDE SEQUENCE [LARGE SCALE GENOMIC DNA]</scope>
    <source>
        <strain evidence="3 4">CGMCC 4.5739</strain>
    </source>
</reference>
<dbReference type="STRING" id="910347.SAMN05421773_11246"/>
<dbReference type="Pfam" id="PF00805">
    <property type="entry name" value="Pentapeptide"/>
    <property type="match status" value="1"/>
</dbReference>
<keyword evidence="2" id="KW-0472">Membrane</keyword>
<feature type="transmembrane region" description="Helical" evidence="2">
    <location>
        <begin position="55"/>
        <end position="73"/>
    </location>
</feature>
<keyword evidence="2" id="KW-1133">Transmembrane helix</keyword>
<evidence type="ECO:0000313" key="4">
    <source>
        <dbReference type="Proteomes" id="UP000199207"/>
    </source>
</evidence>